<dbReference type="InterPro" id="IPR036890">
    <property type="entry name" value="HATPase_C_sf"/>
</dbReference>
<feature type="modified residue" description="4-aspartylphosphate" evidence="4">
    <location>
        <position position="571"/>
    </location>
</feature>
<dbReference type="RefSeq" id="WP_380074959.1">
    <property type="nucleotide sequence ID" value="NZ_JBHRTO010000003.1"/>
</dbReference>
<evidence type="ECO:0000259" key="6">
    <source>
        <dbReference type="PROSITE" id="PS50110"/>
    </source>
</evidence>
<evidence type="ECO:0000256" key="2">
    <source>
        <dbReference type="ARBA" id="ARBA00012438"/>
    </source>
</evidence>
<dbReference type="Pfam" id="PF00512">
    <property type="entry name" value="HisKA"/>
    <property type="match status" value="1"/>
</dbReference>
<dbReference type="SUPFAM" id="SSF47384">
    <property type="entry name" value="Homodimeric domain of signal transducing histidine kinase"/>
    <property type="match status" value="1"/>
</dbReference>
<dbReference type="SUPFAM" id="SSF55874">
    <property type="entry name" value="ATPase domain of HSP90 chaperone/DNA topoisomerase II/histidine kinase"/>
    <property type="match status" value="1"/>
</dbReference>
<reference evidence="9" key="1">
    <citation type="journal article" date="2019" name="Int. J. Syst. Evol. Microbiol.">
        <title>The Global Catalogue of Microorganisms (GCM) 10K type strain sequencing project: providing services to taxonomists for standard genome sequencing and annotation.</title>
        <authorList>
            <consortium name="The Broad Institute Genomics Platform"/>
            <consortium name="The Broad Institute Genome Sequencing Center for Infectious Disease"/>
            <person name="Wu L."/>
            <person name="Ma J."/>
        </authorList>
    </citation>
    <scope>NUCLEOTIDE SEQUENCE [LARGE SCALE GENOMIC DNA]</scope>
    <source>
        <strain evidence="9">KCTC 52039</strain>
    </source>
</reference>
<dbReference type="Gene3D" id="3.40.50.2300">
    <property type="match status" value="1"/>
</dbReference>
<protein>
    <recommendedName>
        <fullName evidence="2">histidine kinase</fullName>
        <ecNumber evidence="2">2.7.13.3</ecNumber>
    </recommendedName>
</protein>
<dbReference type="InterPro" id="IPR003594">
    <property type="entry name" value="HATPase_dom"/>
</dbReference>
<dbReference type="Gene3D" id="3.30.565.10">
    <property type="entry name" value="Histidine kinase-like ATPase, C-terminal domain"/>
    <property type="match status" value="1"/>
</dbReference>
<feature type="domain" description="PAS" evidence="7">
    <location>
        <begin position="140"/>
        <end position="210"/>
    </location>
</feature>
<dbReference type="SUPFAM" id="SSF52172">
    <property type="entry name" value="CheY-like"/>
    <property type="match status" value="1"/>
</dbReference>
<dbReference type="PRINTS" id="PR00344">
    <property type="entry name" value="BCTRLSENSOR"/>
</dbReference>
<dbReference type="SUPFAM" id="SSF55785">
    <property type="entry name" value="PYP-like sensor domain (PAS domain)"/>
    <property type="match status" value="2"/>
</dbReference>
<comment type="catalytic activity">
    <reaction evidence="1">
        <text>ATP + protein L-histidine = ADP + protein N-phospho-L-histidine.</text>
        <dbReference type="EC" id="2.7.13.3"/>
    </reaction>
</comment>
<dbReference type="EC" id="2.7.13.3" evidence="2"/>
<dbReference type="InterPro" id="IPR000014">
    <property type="entry name" value="PAS"/>
</dbReference>
<dbReference type="SMART" id="SM00448">
    <property type="entry name" value="REC"/>
    <property type="match status" value="1"/>
</dbReference>
<accession>A0ABV7J3A9</accession>
<dbReference type="InterPro" id="IPR035965">
    <property type="entry name" value="PAS-like_dom_sf"/>
</dbReference>
<feature type="domain" description="Histidine kinase" evidence="5">
    <location>
        <begin position="278"/>
        <end position="501"/>
    </location>
</feature>
<dbReference type="Pfam" id="PF00072">
    <property type="entry name" value="Response_reg"/>
    <property type="match status" value="1"/>
</dbReference>
<dbReference type="PROSITE" id="PS50112">
    <property type="entry name" value="PAS"/>
    <property type="match status" value="2"/>
</dbReference>
<dbReference type="CDD" id="cd00130">
    <property type="entry name" value="PAS"/>
    <property type="match status" value="1"/>
</dbReference>
<dbReference type="InterPro" id="IPR013656">
    <property type="entry name" value="PAS_4"/>
</dbReference>
<comment type="caution">
    <text evidence="8">The sequence shown here is derived from an EMBL/GenBank/DDBJ whole genome shotgun (WGS) entry which is preliminary data.</text>
</comment>
<dbReference type="Pfam" id="PF08448">
    <property type="entry name" value="PAS_4"/>
    <property type="match status" value="1"/>
</dbReference>
<dbReference type="PANTHER" id="PTHR43065:SF49">
    <property type="entry name" value="HISTIDINE KINASE"/>
    <property type="match status" value="1"/>
</dbReference>
<dbReference type="PROSITE" id="PS50110">
    <property type="entry name" value="RESPONSE_REGULATORY"/>
    <property type="match status" value="1"/>
</dbReference>
<evidence type="ECO:0000313" key="9">
    <source>
        <dbReference type="Proteomes" id="UP001595547"/>
    </source>
</evidence>
<dbReference type="CDD" id="cd00082">
    <property type="entry name" value="HisKA"/>
    <property type="match status" value="1"/>
</dbReference>
<dbReference type="Proteomes" id="UP001595547">
    <property type="component" value="Unassembled WGS sequence"/>
</dbReference>
<dbReference type="EMBL" id="JBHRTO010000003">
    <property type="protein sequence ID" value="MFC3183274.1"/>
    <property type="molecule type" value="Genomic_DNA"/>
</dbReference>
<dbReference type="InterPro" id="IPR011006">
    <property type="entry name" value="CheY-like_superfamily"/>
</dbReference>
<sequence>MNIPETLAAQTIASEHYWEMLEAVSSGIFYWCVREDRVQWSPKLHKTLGYTAQEAAGVSDTFALLHPDDLAPYKQILGAAMAEARDFTASVRLKNAQGAYQHFDVSAHWMPTKEAYRPDLIGFLRDVTDLTETKAKAHRSEKIFHALCENMPAAVFIKGLNGAYIYGNELAAAYAGCTKDTFIGRSAPDIFGAETAMALQAVDERLIANGGSISRQDIFETEGGVRRSMLDTTFLIDGLSDGEKLIAGVVFDTTKQHEAEQALARSQRLEALGQLVGGIAHDFNNTLAVLKGNLELLQIIDDKSEGQLFCKEMEDAIERGRRLTLQLLAYGRKAILSPQVHNLSDILTSSDRMLRRVLPETIQIEMVAWGGLWNTMIDRSQVENAILNLAINARDSMPDGGKLTLETRNIRLDEDYINDRNELVTPGRYVMLAVTDTGSGMTREVVDRAFEPFFTTKSVGQGSGMGLAMVHGLMSQIGGSARIYSELGVGTTVKLYFKATEETANLERAVSPKSFTRGIAHVLLAEDEKSVRDMLTRQLQSLGYKVTVAVNGDQAYEILLGDVSIELLVTDVVMPGTLQGPMLAKRARENRPDLPVLFMSGYPREAAIHGNGLKEQDINLMKPVSMHDFAAAVAKLLDLRRNEI</sequence>
<feature type="domain" description="Response regulatory" evidence="6">
    <location>
        <begin position="521"/>
        <end position="637"/>
    </location>
</feature>
<dbReference type="SMART" id="SM00387">
    <property type="entry name" value="HATPase_c"/>
    <property type="match status" value="1"/>
</dbReference>
<dbReference type="PROSITE" id="PS50109">
    <property type="entry name" value="HIS_KIN"/>
    <property type="match status" value="1"/>
</dbReference>
<dbReference type="InterPro" id="IPR001789">
    <property type="entry name" value="Sig_transdc_resp-reg_receiver"/>
</dbReference>
<dbReference type="InterPro" id="IPR005467">
    <property type="entry name" value="His_kinase_dom"/>
</dbReference>
<name>A0ABV7J3A9_9RHOB</name>
<dbReference type="InterPro" id="IPR003661">
    <property type="entry name" value="HisK_dim/P_dom"/>
</dbReference>
<organism evidence="8 9">
    <name type="scientific">Cypionkella sinensis</name>
    <dbReference type="NCBI Taxonomy" id="1756043"/>
    <lineage>
        <taxon>Bacteria</taxon>
        <taxon>Pseudomonadati</taxon>
        <taxon>Pseudomonadota</taxon>
        <taxon>Alphaproteobacteria</taxon>
        <taxon>Rhodobacterales</taxon>
        <taxon>Paracoccaceae</taxon>
        <taxon>Cypionkella</taxon>
    </lineage>
</organism>
<dbReference type="InterPro" id="IPR004358">
    <property type="entry name" value="Sig_transdc_His_kin-like_C"/>
</dbReference>
<dbReference type="Gene3D" id="1.10.287.130">
    <property type="match status" value="1"/>
</dbReference>
<dbReference type="Pfam" id="PF02518">
    <property type="entry name" value="HATPase_c"/>
    <property type="match status" value="1"/>
</dbReference>
<evidence type="ECO:0000256" key="1">
    <source>
        <dbReference type="ARBA" id="ARBA00000085"/>
    </source>
</evidence>
<dbReference type="SMART" id="SM00388">
    <property type="entry name" value="HisKA"/>
    <property type="match status" value="1"/>
</dbReference>
<keyword evidence="3 4" id="KW-0597">Phosphoprotein</keyword>
<gene>
    <name evidence="8" type="ORF">ACFOGH_19950</name>
</gene>
<dbReference type="NCBIfam" id="TIGR00229">
    <property type="entry name" value="sensory_box"/>
    <property type="match status" value="2"/>
</dbReference>
<dbReference type="PANTHER" id="PTHR43065">
    <property type="entry name" value="SENSOR HISTIDINE KINASE"/>
    <property type="match status" value="1"/>
</dbReference>
<proteinExistence type="predicted"/>
<dbReference type="SMART" id="SM00091">
    <property type="entry name" value="PAS"/>
    <property type="match status" value="2"/>
</dbReference>
<dbReference type="InterPro" id="IPR036097">
    <property type="entry name" value="HisK_dim/P_sf"/>
</dbReference>
<evidence type="ECO:0000256" key="3">
    <source>
        <dbReference type="ARBA" id="ARBA00022553"/>
    </source>
</evidence>
<evidence type="ECO:0000259" key="7">
    <source>
        <dbReference type="PROSITE" id="PS50112"/>
    </source>
</evidence>
<evidence type="ECO:0000313" key="8">
    <source>
        <dbReference type="EMBL" id="MFC3183274.1"/>
    </source>
</evidence>
<evidence type="ECO:0000259" key="5">
    <source>
        <dbReference type="PROSITE" id="PS50109"/>
    </source>
</evidence>
<dbReference type="Pfam" id="PF08447">
    <property type="entry name" value="PAS_3"/>
    <property type="match status" value="1"/>
</dbReference>
<evidence type="ECO:0000256" key="4">
    <source>
        <dbReference type="PROSITE-ProRule" id="PRU00169"/>
    </source>
</evidence>
<dbReference type="InterPro" id="IPR013655">
    <property type="entry name" value="PAS_fold_3"/>
</dbReference>
<dbReference type="Gene3D" id="3.30.450.20">
    <property type="entry name" value="PAS domain"/>
    <property type="match status" value="2"/>
</dbReference>
<feature type="domain" description="PAS" evidence="7">
    <location>
        <begin position="13"/>
        <end position="84"/>
    </location>
</feature>
<keyword evidence="9" id="KW-1185">Reference proteome</keyword>